<evidence type="ECO:0000256" key="3">
    <source>
        <dbReference type="ARBA" id="ARBA00022475"/>
    </source>
</evidence>
<evidence type="ECO:0000256" key="2">
    <source>
        <dbReference type="ARBA" id="ARBA00008789"/>
    </source>
</evidence>
<feature type="transmembrane region" description="Helical" evidence="7">
    <location>
        <begin position="192"/>
        <end position="214"/>
    </location>
</feature>
<dbReference type="PANTHER" id="PTHR16024:SF28">
    <property type="entry name" value="XK-RELATED PROTEIN"/>
    <property type="match status" value="1"/>
</dbReference>
<dbReference type="Proteomes" id="UP000515154">
    <property type="component" value="Linkage group LG8"/>
</dbReference>
<dbReference type="Pfam" id="PF09815">
    <property type="entry name" value="XK-related"/>
    <property type="match status" value="1"/>
</dbReference>
<evidence type="ECO:0000313" key="9">
    <source>
        <dbReference type="Proteomes" id="UP000515154"/>
    </source>
</evidence>
<dbReference type="GO" id="GO:0005886">
    <property type="term" value="C:plasma membrane"/>
    <property type="evidence" value="ECO:0007669"/>
    <property type="project" value="UniProtKB-SubCell"/>
</dbReference>
<keyword evidence="4 7" id="KW-0812">Transmembrane</keyword>
<keyword evidence="6 7" id="KW-0472">Membrane</keyword>
<dbReference type="RefSeq" id="XP_036361400.1">
    <property type="nucleotide sequence ID" value="XM_036505507.1"/>
</dbReference>
<dbReference type="InterPro" id="IPR050895">
    <property type="entry name" value="XK-related_scramblase"/>
</dbReference>
<feature type="transmembrane region" description="Helical" evidence="7">
    <location>
        <begin position="149"/>
        <end position="171"/>
    </location>
</feature>
<evidence type="ECO:0000256" key="8">
    <source>
        <dbReference type="SAM" id="MobiDB-lite"/>
    </source>
</evidence>
<feature type="compositionally biased region" description="Polar residues" evidence="8">
    <location>
        <begin position="1335"/>
        <end position="1351"/>
    </location>
</feature>
<evidence type="ECO:0000256" key="6">
    <source>
        <dbReference type="ARBA" id="ARBA00023136"/>
    </source>
</evidence>
<feature type="compositionally biased region" description="Basic and acidic residues" evidence="8">
    <location>
        <begin position="1204"/>
        <end position="1214"/>
    </location>
</feature>
<dbReference type="PANTHER" id="PTHR16024">
    <property type="entry name" value="XK-RELATED PROTEIN"/>
    <property type="match status" value="1"/>
</dbReference>
<feature type="transmembrane region" description="Helical" evidence="7">
    <location>
        <begin position="275"/>
        <end position="297"/>
    </location>
</feature>
<keyword evidence="5 7" id="KW-1133">Transmembrane helix</keyword>
<feature type="compositionally biased region" description="Polar residues" evidence="8">
    <location>
        <begin position="1186"/>
        <end position="1200"/>
    </location>
</feature>
<feature type="transmembrane region" description="Helical" evidence="7">
    <location>
        <begin position="12"/>
        <end position="36"/>
    </location>
</feature>
<evidence type="ECO:0000256" key="4">
    <source>
        <dbReference type="ARBA" id="ARBA00022692"/>
    </source>
</evidence>
<evidence type="ECO:0000256" key="1">
    <source>
        <dbReference type="ARBA" id="ARBA00004651"/>
    </source>
</evidence>
<feature type="transmembrane region" description="Helical" evidence="7">
    <location>
        <begin position="42"/>
        <end position="63"/>
    </location>
</feature>
<organism evidence="9 10">
    <name type="scientific">Octopus sinensis</name>
    <name type="common">East Asian common octopus</name>
    <dbReference type="NCBI Taxonomy" id="2607531"/>
    <lineage>
        <taxon>Eukaryota</taxon>
        <taxon>Metazoa</taxon>
        <taxon>Spiralia</taxon>
        <taxon>Lophotrochozoa</taxon>
        <taxon>Mollusca</taxon>
        <taxon>Cephalopoda</taxon>
        <taxon>Coleoidea</taxon>
        <taxon>Octopodiformes</taxon>
        <taxon>Octopoda</taxon>
        <taxon>Incirrata</taxon>
        <taxon>Octopodidae</taxon>
        <taxon>Octopus</taxon>
    </lineage>
</organism>
<feature type="region of interest" description="Disordered" evidence="8">
    <location>
        <begin position="1186"/>
        <end position="1237"/>
    </location>
</feature>
<comment type="subcellular location">
    <subcellularLocation>
        <location evidence="1">Cell membrane</location>
        <topology evidence="1">Multi-pass membrane protein</topology>
    </subcellularLocation>
    <subcellularLocation>
        <location evidence="7">Membrane</location>
        <topology evidence="7">Multi-pass membrane protein</topology>
    </subcellularLocation>
</comment>
<sequence length="1950" mass="222112">MSTGRDFHSQDVAIVVLSAIIYLLDVATDVVVVIQFMFEERLIWFSLSLAFVVVPMVCIQVFSLKWLLTKRTIKISCISGFLHFIGLALIKRYADVLLTWSELKTTSDPLRFEKLFQQVHSAFLLRLFQTFLEAAPQLILQSYVLLSTWHGSAGTGFSLIISLISFSWGFVTYSDNLRLQSRNIPRPKWPSFLLQIGWQIGMTLSRVAAIIMFAFCFKSWIFFAIGVHWMLMSLWIIAEKPKLRSVWWQDKLLSCLVGFIYIFCFLHIQNGSGRWRLFFFYALLLLENSLAVIAWLLTPIDIAEAYQWLFTALVFTGFLIGVVCLLLFYCCYHPDQKNSTEDCTSTEDKTIARIERAKPSSSSLTSNRSLMNKHIIDSSIRHTSSVYPCREDPIGCYSKMSDNIHFFSRTDSSPSISGSVSPAVNQGALFDDSTYPERANEPTTNKIFTSSVIEEEVTPYSSKSIKRKIKHGSLTVDRYKRKEDAENGSLRRQLKCNKSGDFKDGISKAKLMSAPSDMQVHPNYYPQISQMPNVTVSPVYHLTKGRRPLARHHSENVKSSSVSTLDNLSDQYHNWQESREGSDRYLEMLEKYRDPGNKPAKYTYLNSVYQPTTKPMECKTKEGPLTRLRSSFRRHLNAIKTPTYKEMSPVLNPSQYCTNQETLDSKSGSFQQGHPWPNYEIRHYPRDHAGRFYDMRSPRVHGSNSEEFTYQSYLQRPPCHQVYNEPAHCLNRQQCYNPVTNCNNYCSHKRMSYAENCSHSNLMENAASYQIRKATSLENLNTLNDNQALRNFSTADPYSCKQVPNHAAYRTLPYRPNHYISQYPCSSAFSPCHDGVVYDKANVRPEYNCKQQQPSDAHTYVVYSDKPSANRCVSAPPNPSANYGSLRGRTVLSRQNNPKEPIVDHDFRYCTISSRRSESAPPNENLFRASFKNLRKIPPRSTTYGSNNATETDCYDFRQLTISPVQSMSVPPDKVTSIEALRNLTVSPVRSVSVIPNQSPKEQECYSQYGESSNRPTSVPPDYTFHGKTQNYPQGTEISGMPGIDCNYNKGQRSITAAQSIANDRCLSHGQFTVYSDFNLSIPPDSQTIKSVAEICPSYRMAPALPSVPPNSNQSPLFSCKHPYLPERSLSVPFNSSHSTDTDTDTTSVTSLSSFPDSVSDARSAEDKAAKHLEALDNCLNSETNNLESEMESLKSQSTSDEVDSSHEPTEVDATKSQTTNEEDSPQNLTKLKKMSSHIHSGIAISPISPEIKENMTKNQEIINEQRTAAGTSFGRIPKEVCKTEVTQEKKYNGNEFNSNSFHENHDETDAKIFQEFKKPDSDDSYSHNTIVSKTLNHNQDPISYSQNSLCESDIEEQPRRPQVPKDLPKEKIKPEELHKAFRLSPLTIQQLKNSPLKLGRSQSISIMDKNRLSKLKDKLSPLRIQTLVNSPFKFGRSIDLFDRKKWRSANDILDEVKSETPVCNLVKVKYLEDKNTENVKDIQEGKNSAKEVQNETSLTDRKTTANLSSNYLTDNEVNSSNFGTIDDRDWALDVLDHLSRISDHHTTSFSGSSHAFSEKSRQRNITKDLVQDGSSMASLQKRSQVSCDQIPLINQNNCNEDVNELIRKDVDGNNIDNSQNTLRQSEGFESQSSSRCEISGTCNGRLQPNIDWKCNNEQEKMGLEEKGITSRVCQKEDLVFEKLSHLKDPIVLEPLATERKECSRESINMNNKSEKHCTDQRIYGAGDDNSSKLSLTGKYQKKLANVYADAKPSYVGDFISEEDIKNWQVSVQLKGLEFAENNSNANDFDKLNNSLFREKLARETNYLWGSPFDKFKPNFSMDDISYGIRKFPLRTQSFQSRFPRTVSRPVDPQVMPTIFENKIMTEQFIYDDAISDMYLYKEPQSHHPPCYAYDDQRYTNPKHPLYIYDRSLAYMDSVHPDGYMTIPSKKPANSWNLKKKKKLFSKNPK</sequence>
<feature type="transmembrane region" description="Helical" evidence="7">
    <location>
        <begin position="250"/>
        <end position="269"/>
    </location>
</feature>
<evidence type="ECO:0000313" key="10">
    <source>
        <dbReference type="RefSeq" id="XP_036361400.1"/>
    </source>
</evidence>
<keyword evidence="9" id="KW-1185">Reference proteome</keyword>
<feature type="region of interest" description="Disordered" evidence="8">
    <location>
        <begin position="1335"/>
        <end position="1367"/>
    </location>
</feature>
<reference evidence="10" key="1">
    <citation type="submission" date="2025-08" db="UniProtKB">
        <authorList>
            <consortium name="RefSeq"/>
        </authorList>
    </citation>
    <scope>IDENTIFICATION</scope>
</reference>
<feature type="transmembrane region" description="Helical" evidence="7">
    <location>
        <begin position="75"/>
        <end position="94"/>
    </location>
</feature>
<comment type="similarity">
    <text evidence="2 7">Belongs to the XK family.</text>
</comment>
<dbReference type="InterPro" id="IPR018629">
    <property type="entry name" value="XK-rel"/>
</dbReference>
<proteinExistence type="inferred from homology"/>
<accession>A0A7E6F288</accession>
<evidence type="ECO:0000256" key="5">
    <source>
        <dbReference type="ARBA" id="ARBA00022989"/>
    </source>
</evidence>
<dbReference type="KEGG" id="osn:118764597"/>
<feature type="region of interest" description="Disordered" evidence="8">
    <location>
        <begin position="1132"/>
        <end position="1166"/>
    </location>
</feature>
<feature type="compositionally biased region" description="Polar residues" evidence="8">
    <location>
        <begin position="1215"/>
        <end position="1230"/>
    </location>
</feature>
<protein>
    <recommendedName>
        <fullName evidence="7">XK-related protein</fullName>
    </recommendedName>
</protein>
<feature type="transmembrane region" description="Helical" evidence="7">
    <location>
        <begin position="220"/>
        <end position="238"/>
    </location>
</feature>
<feature type="transmembrane region" description="Helical" evidence="7">
    <location>
        <begin position="309"/>
        <end position="329"/>
    </location>
</feature>
<gene>
    <name evidence="10" type="primary">LOC118764597</name>
</gene>
<name>A0A7E6F288_9MOLL</name>
<feature type="compositionally biased region" description="Low complexity" evidence="8">
    <location>
        <begin position="1145"/>
        <end position="1154"/>
    </location>
</feature>
<keyword evidence="3" id="KW-1003">Cell membrane</keyword>
<evidence type="ECO:0000256" key="7">
    <source>
        <dbReference type="RuleBase" id="RU910716"/>
    </source>
</evidence>